<dbReference type="Proteomes" id="UP000790709">
    <property type="component" value="Unassembled WGS sequence"/>
</dbReference>
<name>A0ACB8BCF6_9AGAM</name>
<evidence type="ECO:0000313" key="2">
    <source>
        <dbReference type="Proteomes" id="UP000790709"/>
    </source>
</evidence>
<sequence length="78" mass="8859">MYQATLEGQFRFTTRRKRSPAPASVRNPGVRRRLPLLSTTASATTAGVGVVTRPYYRDRYDVTKLRSARVEVTCIPWT</sequence>
<reference evidence="1" key="1">
    <citation type="journal article" date="2021" name="New Phytol.">
        <title>Evolutionary innovations through gain and loss of genes in the ectomycorrhizal Boletales.</title>
        <authorList>
            <person name="Wu G."/>
            <person name="Miyauchi S."/>
            <person name="Morin E."/>
            <person name="Kuo A."/>
            <person name="Drula E."/>
            <person name="Varga T."/>
            <person name="Kohler A."/>
            <person name="Feng B."/>
            <person name="Cao Y."/>
            <person name="Lipzen A."/>
            <person name="Daum C."/>
            <person name="Hundley H."/>
            <person name="Pangilinan J."/>
            <person name="Johnson J."/>
            <person name="Barry K."/>
            <person name="LaButti K."/>
            <person name="Ng V."/>
            <person name="Ahrendt S."/>
            <person name="Min B."/>
            <person name="Choi I.G."/>
            <person name="Park H."/>
            <person name="Plett J.M."/>
            <person name="Magnuson J."/>
            <person name="Spatafora J.W."/>
            <person name="Nagy L.G."/>
            <person name="Henrissat B."/>
            <person name="Grigoriev I.V."/>
            <person name="Yang Z.L."/>
            <person name="Xu J."/>
            <person name="Martin F.M."/>
        </authorList>
    </citation>
    <scope>NUCLEOTIDE SEQUENCE</scope>
    <source>
        <strain evidence="1">KUC20120723A-06</strain>
    </source>
</reference>
<accession>A0ACB8BCF6</accession>
<proteinExistence type="predicted"/>
<gene>
    <name evidence="1" type="ORF">BV22DRAFT_1037120</name>
</gene>
<keyword evidence="2" id="KW-1185">Reference proteome</keyword>
<dbReference type="EMBL" id="MU266472">
    <property type="protein sequence ID" value="KAH7922801.1"/>
    <property type="molecule type" value="Genomic_DNA"/>
</dbReference>
<protein>
    <submittedName>
        <fullName evidence="1">Uncharacterized protein</fullName>
    </submittedName>
</protein>
<evidence type="ECO:0000313" key="1">
    <source>
        <dbReference type="EMBL" id="KAH7922801.1"/>
    </source>
</evidence>
<comment type="caution">
    <text evidence="1">The sequence shown here is derived from an EMBL/GenBank/DDBJ whole genome shotgun (WGS) entry which is preliminary data.</text>
</comment>
<organism evidence="1 2">
    <name type="scientific">Leucogyrophana mollusca</name>
    <dbReference type="NCBI Taxonomy" id="85980"/>
    <lineage>
        <taxon>Eukaryota</taxon>
        <taxon>Fungi</taxon>
        <taxon>Dikarya</taxon>
        <taxon>Basidiomycota</taxon>
        <taxon>Agaricomycotina</taxon>
        <taxon>Agaricomycetes</taxon>
        <taxon>Agaricomycetidae</taxon>
        <taxon>Boletales</taxon>
        <taxon>Boletales incertae sedis</taxon>
        <taxon>Leucogyrophana</taxon>
    </lineage>
</organism>